<dbReference type="PANTHER" id="PTHR10845:SF192">
    <property type="entry name" value="DOUBLE HIT, ISOFORM B"/>
    <property type="match status" value="1"/>
</dbReference>
<evidence type="ECO:0000259" key="2">
    <source>
        <dbReference type="PROSITE" id="PS50132"/>
    </source>
</evidence>
<dbReference type="RefSeq" id="XP_004336924.1">
    <property type="nucleotide sequence ID" value="XM_004336876.1"/>
</dbReference>
<dbReference type="SMART" id="SM00315">
    <property type="entry name" value="RGS"/>
    <property type="match status" value="1"/>
</dbReference>
<gene>
    <name evidence="3" type="ORF">ACA1_325270</name>
</gene>
<dbReference type="InterPro" id="IPR044926">
    <property type="entry name" value="RGS_subdomain_2"/>
</dbReference>
<organism evidence="3 4">
    <name type="scientific">Acanthamoeba castellanii (strain ATCC 30010 / Neff)</name>
    <dbReference type="NCBI Taxonomy" id="1257118"/>
    <lineage>
        <taxon>Eukaryota</taxon>
        <taxon>Amoebozoa</taxon>
        <taxon>Discosea</taxon>
        <taxon>Longamoebia</taxon>
        <taxon>Centramoebida</taxon>
        <taxon>Acanthamoebidae</taxon>
        <taxon>Acanthamoeba</taxon>
    </lineage>
</organism>
<feature type="domain" description="RGS" evidence="2">
    <location>
        <begin position="145"/>
        <end position="261"/>
    </location>
</feature>
<dbReference type="SUPFAM" id="SSF48097">
    <property type="entry name" value="Regulator of G-protein signaling, RGS"/>
    <property type="match status" value="1"/>
</dbReference>
<dbReference type="Proteomes" id="UP000011083">
    <property type="component" value="Unassembled WGS sequence"/>
</dbReference>
<evidence type="ECO:0000313" key="4">
    <source>
        <dbReference type="Proteomes" id="UP000011083"/>
    </source>
</evidence>
<feature type="region of interest" description="Disordered" evidence="1">
    <location>
        <begin position="286"/>
        <end position="341"/>
    </location>
</feature>
<name>L8GRZ5_ACACF</name>
<dbReference type="OrthoDB" id="196547at2759"/>
<dbReference type="GeneID" id="14915520"/>
<dbReference type="PROSITE" id="PS50132">
    <property type="entry name" value="RGS"/>
    <property type="match status" value="1"/>
</dbReference>
<feature type="compositionally biased region" description="Basic and acidic residues" evidence="1">
    <location>
        <begin position="286"/>
        <end position="295"/>
    </location>
</feature>
<dbReference type="Pfam" id="PF00615">
    <property type="entry name" value="RGS"/>
    <property type="match status" value="1"/>
</dbReference>
<dbReference type="STRING" id="1257118.L8GRZ5"/>
<keyword evidence="4" id="KW-1185">Reference proteome</keyword>
<dbReference type="VEuPathDB" id="AmoebaDB:ACA1_325270"/>
<feature type="compositionally biased region" description="Basic and acidic residues" evidence="1">
    <location>
        <begin position="331"/>
        <end position="341"/>
    </location>
</feature>
<dbReference type="AlphaFoldDB" id="L8GRZ5"/>
<dbReference type="Gene3D" id="1.10.167.10">
    <property type="entry name" value="Regulator of G-protein Signalling 4, domain 2"/>
    <property type="match status" value="1"/>
</dbReference>
<dbReference type="EMBL" id="KB008041">
    <property type="protein sequence ID" value="ELR14911.1"/>
    <property type="molecule type" value="Genomic_DNA"/>
</dbReference>
<dbReference type="InterPro" id="IPR016137">
    <property type="entry name" value="RGS"/>
</dbReference>
<dbReference type="InterPro" id="IPR036305">
    <property type="entry name" value="RGS_sf"/>
</dbReference>
<proteinExistence type="predicted"/>
<dbReference type="PRINTS" id="PR01301">
    <property type="entry name" value="RGSPROTEIN"/>
</dbReference>
<accession>L8GRZ5</accession>
<dbReference type="CDD" id="cd07440">
    <property type="entry name" value="RGS"/>
    <property type="match status" value="1"/>
</dbReference>
<dbReference type="PANTHER" id="PTHR10845">
    <property type="entry name" value="REGULATOR OF G PROTEIN SIGNALING"/>
    <property type="match status" value="1"/>
</dbReference>
<reference evidence="3" key="1">
    <citation type="journal article" date="2013" name="Genome Biol.">
        <title>Genome of Acanthamoeba castellanii highlights extensive lateral gene transfer and early evolution of tyrosine kinase signaling.</title>
        <authorList>
            <person name="Clarke M."/>
            <person name="Lohan A.J."/>
            <person name="Liu B."/>
            <person name="Lagkouvardos I."/>
            <person name="Roy S."/>
            <person name="Zafar N."/>
            <person name="Bertelli C."/>
            <person name="Schilde C."/>
            <person name="Kianianmomeni A."/>
            <person name="Burglin T.R."/>
            <person name="Frech C."/>
            <person name="Turcotte B."/>
            <person name="Kopec K.O."/>
            <person name="Synnott J.M."/>
            <person name="Choo C."/>
            <person name="Paponov I."/>
            <person name="Finkler A."/>
            <person name="Soon Heng Tan C."/>
            <person name="Hutchins A.P."/>
            <person name="Weinmeier T."/>
            <person name="Rattei T."/>
            <person name="Chu J.S."/>
            <person name="Gimenez G."/>
            <person name="Irimia M."/>
            <person name="Rigden D.J."/>
            <person name="Fitzpatrick D.A."/>
            <person name="Lorenzo-Morales J."/>
            <person name="Bateman A."/>
            <person name="Chiu C.H."/>
            <person name="Tang P."/>
            <person name="Hegemann P."/>
            <person name="Fromm H."/>
            <person name="Raoult D."/>
            <person name="Greub G."/>
            <person name="Miranda-Saavedra D."/>
            <person name="Chen N."/>
            <person name="Nash P."/>
            <person name="Ginger M.L."/>
            <person name="Horn M."/>
            <person name="Schaap P."/>
            <person name="Caler L."/>
            <person name="Loftus B."/>
        </authorList>
    </citation>
    <scope>NUCLEOTIDE SEQUENCE [LARGE SCALE GENOMIC DNA]</scope>
    <source>
        <strain evidence="3">Neff</strain>
    </source>
</reference>
<sequence length="341" mass="38189">MHRGGPKGASTPTILEELQQDMVANPLLIDTVEYLRAAFPAPIASNEPSPEALAAIPTMTRARRASSIGSAEGIYGPFGASGLIELPGIPALSMRDRSNSSLMSNTDLRRTMSWDMNEDLAMNHQQIHLSLELTQLSFEMSRNYFLDYILRDQTGRKVFMQFLQTQHCAENLMYDVEKYAGLTDDQQELRVKKAQYIMAKYVSADSETEVNLPYSIKQDLQKNLARPTKDLFAAAQRSIFLLMVYGTLDYFLKSERYRLYKATREQNPGSFDEDSITDEQLERALKEAKLRKENGESPSADPRLASSGGAGGSKGRLGRRSLSLRSMKKTPAHDKKNCLVS</sequence>
<protein>
    <submittedName>
        <fullName evidence="3">Regulator of g protein signaling domain containing protein</fullName>
    </submittedName>
</protein>
<dbReference type="KEGG" id="acan:ACA1_325270"/>
<evidence type="ECO:0000256" key="1">
    <source>
        <dbReference type="SAM" id="MobiDB-lite"/>
    </source>
</evidence>
<evidence type="ECO:0000313" key="3">
    <source>
        <dbReference type="EMBL" id="ELR14911.1"/>
    </source>
</evidence>